<dbReference type="EMBL" id="CP033165">
    <property type="protein sequence ID" value="QGH02680.1"/>
    <property type="molecule type" value="Genomic_DNA"/>
</dbReference>
<dbReference type="GO" id="GO:0006826">
    <property type="term" value="P:iron ion transport"/>
    <property type="evidence" value="ECO:0007669"/>
    <property type="project" value="UniProtKB-KW"/>
</dbReference>
<evidence type="ECO:0000256" key="6">
    <source>
        <dbReference type="ARBA" id="ARBA00022840"/>
    </source>
</evidence>
<evidence type="ECO:0000256" key="5">
    <source>
        <dbReference type="ARBA" id="ARBA00022741"/>
    </source>
</evidence>
<dbReference type="GO" id="GO:0016887">
    <property type="term" value="F:ATP hydrolysis activity"/>
    <property type="evidence" value="ECO:0007669"/>
    <property type="project" value="InterPro"/>
</dbReference>
<dbReference type="InterPro" id="IPR003439">
    <property type="entry name" value="ABC_transporter-like_ATP-bd"/>
</dbReference>
<dbReference type="InterPro" id="IPR051535">
    <property type="entry name" value="Siderophore_ABC-ATPase"/>
</dbReference>
<dbReference type="CDD" id="cd03214">
    <property type="entry name" value="ABC_Iron-Siderophores_B12_Hemin"/>
    <property type="match status" value="1"/>
</dbReference>
<dbReference type="GO" id="GO:0005886">
    <property type="term" value="C:plasma membrane"/>
    <property type="evidence" value="ECO:0007669"/>
    <property type="project" value="UniProtKB-SubCell"/>
</dbReference>
<evidence type="ECO:0000313" key="12">
    <source>
        <dbReference type="Proteomes" id="UP000347383"/>
    </source>
</evidence>
<comment type="subcellular location">
    <subcellularLocation>
        <location evidence="1">Cell membrane</location>
        <topology evidence="1">Peripheral membrane protein</topology>
    </subcellularLocation>
</comment>
<dbReference type="Pfam" id="PF00005">
    <property type="entry name" value="ABC_tran"/>
    <property type="match status" value="1"/>
</dbReference>
<sequence length="273" mass="30877">MTKTAYHMKVQNLSFGYEERLVLDDLNFTIPKGKITTIMGANGSGKSTLLRLLTKNLPVKQGQVWLEQEALDKISLKAFAKKAAVVHQYHRVVDDLTVGELVAMARLAHCSFLKALSKKDKERIAWALMVTGLSDYAYRDLQCLSGGEQQRVWIAMALAQETDIIFLDEPTTYLDIKYQIDILRLITRINQDLGITIVLVLHDINQALSLSDHLLALKDGRLYAQGRPRELVGQTFIREVFDIDLPFVEKDGRNFVITSLVNETDVISNQKET</sequence>
<keyword evidence="6 11" id="KW-0067">ATP-binding</keyword>
<dbReference type="InterPro" id="IPR027417">
    <property type="entry name" value="P-loop_NTPase"/>
</dbReference>
<dbReference type="PROSITE" id="PS50893">
    <property type="entry name" value="ABC_TRANSPORTER_2"/>
    <property type="match status" value="1"/>
</dbReference>
<evidence type="ECO:0000256" key="7">
    <source>
        <dbReference type="ARBA" id="ARBA00023004"/>
    </source>
</evidence>
<dbReference type="PANTHER" id="PTHR42771:SF4">
    <property type="entry name" value="IRON(3+)-HYDROXAMATE IMPORT ATP-BINDING PROTEIN FHUC"/>
    <property type="match status" value="1"/>
</dbReference>
<evidence type="ECO:0000256" key="9">
    <source>
        <dbReference type="ARBA" id="ARBA00023136"/>
    </source>
</evidence>
<dbReference type="Gene3D" id="3.40.50.300">
    <property type="entry name" value="P-loop containing nucleotide triphosphate hydrolases"/>
    <property type="match status" value="1"/>
</dbReference>
<keyword evidence="3" id="KW-1003">Cell membrane</keyword>
<gene>
    <name evidence="11" type="ORF">EA457_09130</name>
</gene>
<protein>
    <submittedName>
        <fullName evidence="11">ABC transporter ATP-binding protein</fullName>
    </submittedName>
</protein>
<evidence type="ECO:0000313" key="11">
    <source>
        <dbReference type="EMBL" id="QGH02680.1"/>
    </source>
</evidence>
<keyword evidence="9" id="KW-0472">Membrane</keyword>
<evidence type="ECO:0000256" key="1">
    <source>
        <dbReference type="ARBA" id="ARBA00004202"/>
    </source>
</evidence>
<evidence type="ECO:0000259" key="10">
    <source>
        <dbReference type="PROSITE" id="PS50893"/>
    </source>
</evidence>
<dbReference type="InterPro" id="IPR017871">
    <property type="entry name" value="ABC_transporter-like_CS"/>
</dbReference>
<keyword evidence="4" id="KW-0410">Iron transport</keyword>
<name>A0A9X7SA88_STRDY</name>
<proteinExistence type="predicted"/>
<keyword evidence="7" id="KW-0408">Iron</keyword>
<organism evidence="11 12">
    <name type="scientific">Streptococcus dysgalactiae subsp. dysgalactiae</name>
    <dbReference type="NCBI Taxonomy" id="99822"/>
    <lineage>
        <taxon>Bacteria</taxon>
        <taxon>Bacillati</taxon>
        <taxon>Bacillota</taxon>
        <taxon>Bacilli</taxon>
        <taxon>Lactobacillales</taxon>
        <taxon>Streptococcaceae</taxon>
        <taxon>Streptococcus</taxon>
    </lineage>
</organism>
<dbReference type="GO" id="GO:0005524">
    <property type="term" value="F:ATP binding"/>
    <property type="evidence" value="ECO:0007669"/>
    <property type="project" value="UniProtKB-KW"/>
</dbReference>
<evidence type="ECO:0000256" key="3">
    <source>
        <dbReference type="ARBA" id="ARBA00022475"/>
    </source>
</evidence>
<dbReference type="Proteomes" id="UP000347383">
    <property type="component" value="Chromosome"/>
</dbReference>
<dbReference type="SMART" id="SM00382">
    <property type="entry name" value="AAA"/>
    <property type="match status" value="1"/>
</dbReference>
<accession>A0A9X7SA88</accession>
<dbReference type="RefSeq" id="WP_154412086.1">
    <property type="nucleotide sequence ID" value="NZ_CP033165.1"/>
</dbReference>
<dbReference type="SUPFAM" id="SSF52540">
    <property type="entry name" value="P-loop containing nucleoside triphosphate hydrolases"/>
    <property type="match status" value="1"/>
</dbReference>
<dbReference type="AlphaFoldDB" id="A0A9X7SA88"/>
<keyword evidence="2" id="KW-0813">Transport</keyword>
<evidence type="ECO:0000256" key="4">
    <source>
        <dbReference type="ARBA" id="ARBA00022496"/>
    </source>
</evidence>
<feature type="domain" description="ABC transporter" evidence="10">
    <location>
        <begin position="8"/>
        <end position="244"/>
    </location>
</feature>
<dbReference type="PROSITE" id="PS00211">
    <property type="entry name" value="ABC_TRANSPORTER_1"/>
    <property type="match status" value="1"/>
</dbReference>
<dbReference type="FunFam" id="3.40.50.300:FF:000134">
    <property type="entry name" value="Iron-enterobactin ABC transporter ATP-binding protein"/>
    <property type="match status" value="1"/>
</dbReference>
<dbReference type="PANTHER" id="PTHR42771">
    <property type="entry name" value="IRON(3+)-HYDROXAMATE IMPORT ATP-BINDING PROTEIN FHUC"/>
    <property type="match status" value="1"/>
</dbReference>
<keyword evidence="5" id="KW-0547">Nucleotide-binding</keyword>
<reference evidence="11 12" key="1">
    <citation type="submission" date="2018-10" db="EMBL/GenBank/DDBJ databases">
        <title>Comparative Genomics Analysis of the Streptococcus dysgalactiae subspecies dysgalactiae.</title>
        <authorList>
            <person name="Koh T.H."/>
            <person name="Abdul Rahman N."/>
            <person name="Sessions O.M."/>
        </authorList>
    </citation>
    <scope>NUCLEOTIDE SEQUENCE [LARGE SCALE GENOMIC DNA]</scope>
    <source>
        <strain evidence="11 12">DB60705-15</strain>
    </source>
</reference>
<evidence type="ECO:0000256" key="8">
    <source>
        <dbReference type="ARBA" id="ARBA00023065"/>
    </source>
</evidence>
<evidence type="ECO:0000256" key="2">
    <source>
        <dbReference type="ARBA" id="ARBA00022448"/>
    </source>
</evidence>
<dbReference type="InterPro" id="IPR003593">
    <property type="entry name" value="AAA+_ATPase"/>
</dbReference>
<keyword evidence="8" id="KW-0406">Ion transport</keyword>